<feature type="compositionally biased region" description="Basic and acidic residues" evidence="1">
    <location>
        <begin position="89"/>
        <end position="98"/>
    </location>
</feature>
<reference evidence="3 4" key="1">
    <citation type="submission" date="2019-07" db="EMBL/GenBank/DDBJ databases">
        <authorList>
            <person name="Kim J."/>
        </authorList>
    </citation>
    <scope>NUCLEOTIDE SEQUENCE [LARGE SCALE GENOMIC DNA]</scope>
    <source>
        <strain evidence="3 4">G13</strain>
    </source>
</reference>
<dbReference type="Proteomes" id="UP000316330">
    <property type="component" value="Unassembled WGS sequence"/>
</dbReference>
<feature type="region of interest" description="Disordered" evidence="1">
    <location>
        <begin position="76"/>
        <end position="98"/>
    </location>
</feature>
<dbReference type="RefSeq" id="WP_144700560.1">
    <property type="nucleotide sequence ID" value="NZ_VNJJ01000004.1"/>
</dbReference>
<keyword evidence="2" id="KW-1133">Transmembrane helix</keyword>
<sequence>MEKIMKVLGGFVLVVCFFVGITQLFVVDDYRWLVAIRWWLSGIITGAVLYSLGEILEYLADISYRVRELEHMATKDKAPAPKLGNSKADLNKLKDFKV</sequence>
<dbReference type="AlphaFoldDB" id="A0A559JN76"/>
<keyword evidence="4" id="KW-1185">Reference proteome</keyword>
<keyword evidence="2" id="KW-0472">Membrane</keyword>
<evidence type="ECO:0000313" key="3">
    <source>
        <dbReference type="EMBL" id="TVY01332.1"/>
    </source>
</evidence>
<dbReference type="EMBL" id="VNJJ01000004">
    <property type="protein sequence ID" value="TVY01332.1"/>
    <property type="molecule type" value="Genomic_DNA"/>
</dbReference>
<evidence type="ECO:0000256" key="1">
    <source>
        <dbReference type="SAM" id="MobiDB-lite"/>
    </source>
</evidence>
<accession>A0A559JN76</accession>
<name>A0A559JN76_9BACL</name>
<keyword evidence="2" id="KW-0812">Transmembrane</keyword>
<feature type="transmembrane region" description="Helical" evidence="2">
    <location>
        <begin position="38"/>
        <end position="60"/>
    </location>
</feature>
<comment type="caution">
    <text evidence="3">The sequence shown here is derived from an EMBL/GenBank/DDBJ whole genome shotgun (WGS) entry which is preliminary data.</text>
</comment>
<evidence type="ECO:0000256" key="2">
    <source>
        <dbReference type="SAM" id="Phobius"/>
    </source>
</evidence>
<feature type="transmembrane region" description="Helical" evidence="2">
    <location>
        <begin position="7"/>
        <end position="26"/>
    </location>
</feature>
<protein>
    <submittedName>
        <fullName evidence="3">Uncharacterized protein</fullName>
    </submittedName>
</protein>
<organism evidence="3 4">
    <name type="scientific">Cohnella terricola</name>
    <dbReference type="NCBI Taxonomy" id="1289167"/>
    <lineage>
        <taxon>Bacteria</taxon>
        <taxon>Bacillati</taxon>
        <taxon>Bacillota</taxon>
        <taxon>Bacilli</taxon>
        <taxon>Bacillales</taxon>
        <taxon>Paenibacillaceae</taxon>
        <taxon>Cohnella</taxon>
    </lineage>
</organism>
<evidence type="ECO:0000313" key="4">
    <source>
        <dbReference type="Proteomes" id="UP000316330"/>
    </source>
</evidence>
<proteinExistence type="predicted"/>
<gene>
    <name evidence="3" type="ORF">FPZ45_09335</name>
</gene>